<evidence type="ECO:0000256" key="4">
    <source>
        <dbReference type="ARBA" id="ARBA00023136"/>
    </source>
</evidence>
<name>B6K6K5_SCHJY</name>
<dbReference type="PANTHER" id="PTHR10783:SF136">
    <property type="entry name" value="PROTEIN ERD1 HOMOLOG 1"/>
    <property type="match status" value="1"/>
</dbReference>
<keyword evidence="2 5" id="KW-0812">Transmembrane</keyword>
<dbReference type="OrthoDB" id="2159384at2759"/>
<evidence type="ECO:0000259" key="6">
    <source>
        <dbReference type="PROSITE" id="PS51380"/>
    </source>
</evidence>
<dbReference type="Proteomes" id="UP000001744">
    <property type="component" value="Unassembled WGS sequence"/>
</dbReference>
<keyword evidence="3 5" id="KW-1133">Transmembrane helix</keyword>
<dbReference type="RefSeq" id="XP_002175452.1">
    <property type="nucleotide sequence ID" value="XM_002175416.2"/>
</dbReference>
<dbReference type="OMA" id="FRRWIWI"/>
<dbReference type="GO" id="GO:0000139">
    <property type="term" value="C:Golgi membrane"/>
    <property type="evidence" value="ECO:0007669"/>
    <property type="project" value="EnsemblFungi"/>
</dbReference>
<sequence length="366" mass="42446">MDDLKHVQSAIESVPLLLRVAVLVVAGLYAYAFILHTLSRYHVDAYMVLRNQIGSVKSSVEGAPLMELTLFSAVLGTLAVMSSFMLDQAFKLDHITYIPLFMYGFLMFAPAHRFFYKQRRNFVTQCLRISTGNLSFETRFADVMFSDLLTSYSRVIADIWLAGAILIYEEPKHPRHDLRNKVMMALIAAYPYAIRFRQCLLEVKTWNLESDKFWSACNAVKYLTAFPSIFLGVPKSKRKSSLWFWWNTASAVNALYSFWWDVEKDWSLNLLTVPRSTSRPFGLSRRVFTRNTFLFAVVSDFVLRMAWVTRVLPPKYAAIFATDAGIFFMQCLEVFRRWQWVLFRIESEAAKTMSYTSLYDTDMENV</sequence>
<feature type="transmembrane region" description="Helical" evidence="5">
    <location>
        <begin position="64"/>
        <end position="85"/>
    </location>
</feature>
<evidence type="ECO:0000313" key="8">
    <source>
        <dbReference type="JaponicusDB" id="SJAG_04340"/>
    </source>
</evidence>
<dbReference type="GO" id="GO:0005802">
    <property type="term" value="C:trans-Golgi network"/>
    <property type="evidence" value="ECO:0000318"/>
    <property type="project" value="GO_Central"/>
</dbReference>
<dbReference type="VEuPathDB" id="FungiDB:SJAG_04340"/>
<dbReference type="Pfam" id="PF03124">
    <property type="entry name" value="EXS"/>
    <property type="match status" value="1"/>
</dbReference>
<keyword evidence="4 5" id="KW-0472">Membrane</keyword>
<feature type="domain" description="EXS" evidence="6">
    <location>
        <begin position="175"/>
        <end position="366"/>
    </location>
</feature>
<keyword evidence="9" id="KW-1185">Reference proteome</keyword>
<comment type="subcellular location">
    <subcellularLocation>
        <location evidence="1">Membrane</location>
        <topology evidence="1">Multi-pass membrane protein</topology>
    </subcellularLocation>
</comment>
<reference evidence="7 9" key="1">
    <citation type="journal article" date="2011" name="Science">
        <title>Comparative functional genomics of the fission yeasts.</title>
        <authorList>
            <person name="Rhind N."/>
            <person name="Chen Z."/>
            <person name="Yassour M."/>
            <person name="Thompson D.A."/>
            <person name="Haas B.J."/>
            <person name="Habib N."/>
            <person name="Wapinski I."/>
            <person name="Roy S."/>
            <person name="Lin M.F."/>
            <person name="Heiman D.I."/>
            <person name="Young S.K."/>
            <person name="Furuya K."/>
            <person name="Guo Y."/>
            <person name="Pidoux A."/>
            <person name="Chen H.M."/>
            <person name="Robbertse B."/>
            <person name="Goldberg J.M."/>
            <person name="Aoki K."/>
            <person name="Bayne E.H."/>
            <person name="Berlin A.M."/>
            <person name="Desjardins C.A."/>
            <person name="Dobbs E."/>
            <person name="Dukaj L."/>
            <person name="Fan L."/>
            <person name="FitzGerald M.G."/>
            <person name="French C."/>
            <person name="Gujja S."/>
            <person name="Hansen K."/>
            <person name="Keifenheim D."/>
            <person name="Levin J.Z."/>
            <person name="Mosher R.A."/>
            <person name="Mueller C.A."/>
            <person name="Pfiffner J."/>
            <person name="Priest M."/>
            <person name="Russ C."/>
            <person name="Smialowska A."/>
            <person name="Swoboda P."/>
            <person name="Sykes S.M."/>
            <person name="Vaughn M."/>
            <person name="Vengrova S."/>
            <person name="Yoder R."/>
            <person name="Zeng Q."/>
            <person name="Allshire R."/>
            <person name="Baulcombe D."/>
            <person name="Birren B.W."/>
            <person name="Brown W."/>
            <person name="Ekwall K."/>
            <person name="Kellis M."/>
            <person name="Leatherwood J."/>
            <person name="Levin H."/>
            <person name="Margalit H."/>
            <person name="Martienssen R."/>
            <person name="Nieduszynski C.A."/>
            <person name="Spatafora J.W."/>
            <person name="Friedman N."/>
            <person name="Dalgaard J.Z."/>
            <person name="Baumann P."/>
            <person name="Niki H."/>
            <person name="Regev A."/>
            <person name="Nusbaum C."/>
        </authorList>
    </citation>
    <scope>NUCLEOTIDE SEQUENCE [LARGE SCALE GENOMIC DNA]</scope>
    <source>
        <strain evidence="9">yFS275 / FY16936</strain>
    </source>
</reference>
<organism evidence="7 9">
    <name type="scientific">Schizosaccharomyces japonicus (strain yFS275 / FY16936)</name>
    <name type="common">Fission yeast</name>
    <dbReference type="NCBI Taxonomy" id="402676"/>
    <lineage>
        <taxon>Eukaryota</taxon>
        <taxon>Fungi</taxon>
        <taxon>Dikarya</taxon>
        <taxon>Ascomycota</taxon>
        <taxon>Taphrinomycotina</taxon>
        <taxon>Schizosaccharomycetes</taxon>
        <taxon>Schizosaccharomycetales</taxon>
        <taxon>Schizosaccharomycetaceae</taxon>
        <taxon>Schizosaccharomyces</taxon>
    </lineage>
</organism>
<protein>
    <submittedName>
        <fullName evidence="7">Erd1</fullName>
    </submittedName>
</protein>
<evidence type="ECO:0000256" key="3">
    <source>
        <dbReference type="ARBA" id="ARBA00022989"/>
    </source>
</evidence>
<evidence type="ECO:0000313" key="7">
    <source>
        <dbReference type="EMBL" id="EEB09159.1"/>
    </source>
</evidence>
<dbReference type="JaponicusDB" id="SJAG_04340">
    <property type="gene designation" value="erd1"/>
</dbReference>
<dbReference type="GeneID" id="7050894"/>
<accession>B6K6K5</accession>
<evidence type="ECO:0000313" key="9">
    <source>
        <dbReference type="Proteomes" id="UP000001744"/>
    </source>
</evidence>
<feature type="transmembrane region" description="Helical" evidence="5">
    <location>
        <begin position="97"/>
        <end position="115"/>
    </location>
</feature>
<evidence type="ECO:0000256" key="2">
    <source>
        <dbReference type="ARBA" id="ARBA00022692"/>
    </source>
</evidence>
<dbReference type="AlphaFoldDB" id="B6K6K5"/>
<gene>
    <name evidence="8" type="primary">erd1</name>
    <name evidence="7" type="ORF">SJAG_04340</name>
</gene>
<proteinExistence type="predicted"/>
<dbReference type="InterPro" id="IPR004342">
    <property type="entry name" value="EXS_C"/>
</dbReference>
<feature type="transmembrane region" description="Helical" evidence="5">
    <location>
        <begin position="20"/>
        <end position="43"/>
    </location>
</feature>
<dbReference type="eggNOG" id="KOG1162">
    <property type="taxonomic scope" value="Eukaryota"/>
</dbReference>
<dbReference type="PANTHER" id="PTHR10783">
    <property type="entry name" value="XENOTROPIC AND POLYTROPIC RETROVIRUS RECEPTOR 1-RELATED"/>
    <property type="match status" value="1"/>
</dbReference>
<dbReference type="GO" id="GO:0006890">
    <property type="term" value="P:retrograde vesicle-mediated transport, Golgi to endoplasmic reticulum"/>
    <property type="evidence" value="ECO:0007669"/>
    <property type="project" value="EnsemblFungi"/>
</dbReference>
<evidence type="ECO:0000256" key="5">
    <source>
        <dbReference type="SAM" id="Phobius"/>
    </source>
</evidence>
<dbReference type="STRING" id="402676.B6K6K5"/>
<dbReference type="EMBL" id="KE651167">
    <property type="protein sequence ID" value="EEB09159.1"/>
    <property type="molecule type" value="Genomic_DNA"/>
</dbReference>
<evidence type="ECO:0000256" key="1">
    <source>
        <dbReference type="ARBA" id="ARBA00004141"/>
    </source>
</evidence>
<dbReference type="PROSITE" id="PS51380">
    <property type="entry name" value="EXS"/>
    <property type="match status" value="1"/>
</dbReference>
<dbReference type="HOGENOM" id="CLU_024081_2_1_1"/>